<keyword evidence="8" id="KW-0964">Secreted</keyword>
<keyword evidence="14" id="KW-0961">Cell wall biogenesis/degradation</keyword>
<keyword evidence="6" id="KW-1003">Cell membrane</keyword>
<keyword evidence="9" id="KW-0732">Signal</keyword>
<dbReference type="PANTHER" id="PTHR16631:SF17">
    <property type="entry name" value="GLUCAN ENDO-1,3-BETA-GLUCOSIDASE BTGC"/>
    <property type="match status" value="1"/>
</dbReference>
<feature type="region of interest" description="Disordered" evidence="20">
    <location>
        <begin position="253"/>
        <end position="272"/>
    </location>
</feature>
<gene>
    <name evidence="22" type="ORF">CCMA1212_009102</name>
</gene>
<keyword evidence="10" id="KW-0378">Hydrolase</keyword>
<evidence type="ECO:0000256" key="19">
    <source>
        <dbReference type="RuleBase" id="RU004335"/>
    </source>
</evidence>
<evidence type="ECO:0000256" key="6">
    <source>
        <dbReference type="ARBA" id="ARBA00022475"/>
    </source>
</evidence>
<evidence type="ECO:0000256" key="4">
    <source>
        <dbReference type="ARBA" id="ARBA00008773"/>
    </source>
</evidence>
<dbReference type="InterPro" id="IPR050732">
    <property type="entry name" value="Beta-glucan_modifiers"/>
</dbReference>
<evidence type="ECO:0000256" key="18">
    <source>
        <dbReference type="ARBA" id="ARBA00043078"/>
    </source>
</evidence>
<keyword evidence="23" id="KW-1185">Reference proteome</keyword>
<evidence type="ECO:0000256" key="2">
    <source>
        <dbReference type="ARBA" id="ARBA00004191"/>
    </source>
</evidence>
<evidence type="ECO:0000256" key="15">
    <source>
        <dbReference type="ARBA" id="ARBA00023326"/>
    </source>
</evidence>
<feature type="region of interest" description="Disordered" evidence="20">
    <location>
        <begin position="385"/>
        <end position="421"/>
    </location>
</feature>
<dbReference type="EC" id="3.2.1.39" evidence="5"/>
<evidence type="ECO:0000256" key="13">
    <source>
        <dbReference type="ARBA" id="ARBA00023277"/>
    </source>
</evidence>
<reference evidence="22 23" key="1">
    <citation type="submission" date="2018-01" db="EMBL/GenBank/DDBJ databases">
        <title>Genome characterization of the sugarcane-associated fungus Trichoderma ghanense CCMA-1212 and their application in lignocelulose bioconversion.</title>
        <authorList>
            <person name="Steindorff A.S."/>
            <person name="Mendes T.D."/>
            <person name="Vilela E.S.D."/>
            <person name="Rodrigues D.S."/>
            <person name="Formighieri E.F."/>
            <person name="Melo I.S."/>
            <person name="Favaro L.C.L."/>
        </authorList>
    </citation>
    <scope>NUCLEOTIDE SEQUENCE [LARGE SCALE GENOMIC DNA]</scope>
    <source>
        <strain evidence="22 23">CCMA-1212</strain>
    </source>
</reference>
<feature type="region of interest" description="Disordered" evidence="20">
    <location>
        <begin position="202"/>
        <end position="221"/>
    </location>
</feature>
<feature type="compositionally biased region" description="Gly residues" evidence="20">
    <location>
        <begin position="390"/>
        <end position="411"/>
    </location>
</feature>
<evidence type="ECO:0000256" key="12">
    <source>
        <dbReference type="ARBA" id="ARBA00023180"/>
    </source>
</evidence>
<comment type="caution">
    <text evidence="22">The sequence shown here is derived from an EMBL/GenBank/DDBJ whole genome shotgun (WGS) entry which is preliminary data.</text>
</comment>
<evidence type="ECO:0000256" key="16">
    <source>
        <dbReference type="ARBA" id="ARBA00037649"/>
    </source>
</evidence>
<feature type="transmembrane region" description="Helical" evidence="21">
    <location>
        <begin position="357"/>
        <end position="379"/>
    </location>
</feature>
<feature type="compositionally biased region" description="Low complexity" evidence="20">
    <location>
        <begin position="204"/>
        <end position="215"/>
    </location>
</feature>
<evidence type="ECO:0000313" key="23">
    <source>
        <dbReference type="Proteomes" id="UP001642720"/>
    </source>
</evidence>
<protein>
    <recommendedName>
        <fullName evidence="5">glucan endo-1,3-beta-D-glucosidase</fullName>
        <ecNumber evidence="5">3.2.1.39</ecNumber>
    </recommendedName>
    <alternativeName>
        <fullName evidence="18">Endo-1,3-beta-glucanase btgC</fullName>
    </alternativeName>
    <alternativeName>
        <fullName evidence="17">Laminarinase btgC</fullName>
    </alternativeName>
</protein>
<feature type="compositionally biased region" description="Basic and acidic residues" evidence="20">
    <location>
        <begin position="1"/>
        <end position="16"/>
    </location>
</feature>
<dbReference type="GeneID" id="300580653"/>
<keyword evidence="11 21" id="KW-0472">Membrane</keyword>
<proteinExistence type="inferred from homology"/>
<keyword evidence="15" id="KW-0624">Polysaccharide degradation</keyword>
<feature type="compositionally biased region" description="Basic and acidic residues" evidence="20">
    <location>
        <begin position="79"/>
        <end position="88"/>
    </location>
</feature>
<evidence type="ECO:0000256" key="3">
    <source>
        <dbReference type="ARBA" id="ARBA00004401"/>
    </source>
</evidence>
<evidence type="ECO:0000256" key="10">
    <source>
        <dbReference type="ARBA" id="ARBA00022801"/>
    </source>
</evidence>
<sequence>MQRYGDHGDSTEREPLDGYGAQSHRAASPDSHVYSPQEYHDQHQPPPVPHHQSQNHDYNQSQGYDQGYDQNQSYGYDQGYDHDYRDDAPPPPQHQQNQNRMQSDSGYFAGGGARNDGYAQPNRTNSRRYSQNNVTPGADNFSDMASGGMAGIAYGVAERNARESGMQAAHGGLPPPPSHYQGGYDYHPDGERGSRAAFNPLGMPTAAASSRSPSRSTRDPYGDDYYPAMYAANSRNSNPMLGMVNPNEIVDDGDDGLDYSRRSQRNSMLSASNSDRAAKGAAAVAAVAVGGVGAAGAIKSALGRSAKAATTTTTGADAGDGGGEGGGGGGGGIFFDSGSTEEKSAWMAQQTSKSKRWRWAITILVAVIIVGAVVGGVVGSRVAHNHGSKSGSGSGSKGGSGSGSGAGGGSGNSDDGEGDLDINSQEIKDLLNNPDLHKVFPGVDYTPLNTQYPDCLYNPPSQNNITRDVAVLSQLTNKIRLYGTDCNQTQMVLHSISKLQMTNDIKVWLGVWQDNNATTNARQLEEMWNILDEYGDDPFEGIIVANEVLFRQQFTVASLGELLDDVRTNLTKKKLSLPVATSDLGDDWTQALADDSDYIMANVHPFFSGTKASEAAAWTYSFWSEHDGPFWKKDKSKNIISETGWPTAGGKDCGGPSTCPDPAVAGIDELNTFMNDWVCQALENGTNYFWFEAFDEPWKVIYNTPGQEWEDKWGLMDANRKLKDGVKIPDCGGKTVS</sequence>
<evidence type="ECO:0000256" key="20">
    <source>
        <dbReference type="SAM" id="MobiDB-lite"/>
    </source>
</evidence>
<comment type="similarity">
    <text evidence="4 19">Belongs to the glycosyl hydrolase 17 family.</text>
</comment>
<comment type="subcellular location">
    <subcellularLocation>
        <location evidence="3">Cell membrane</location>
        <topology evidence="3">Single-pass type II membrane protein</topology>
    </subcellularLocation>
    <subcellularLocation>
        <location evidence="2">Secreted</location>
        <location evidence="2">Cell wall</location>
    </subcellularLocation>
</comment>
<feature type="region of interest" description="Disordered" evidence="20">
    <location>
        <begin position="309"/>
        <end position="336"/>
    </location>
</feature>
<feature type="compositionally biased region" description="Polar residues" evidence="20">
    <location>
        <begin position="55"/>
        <end position="75"/>
    </location>
</feature>
<organism evidence="22 23">
    <name type="scientific">Trichoderma ghanense</name>
    <dbReference type="NCBI Taxonomy" id="65468"/>
    <lineage>
        <taxon>Eukaryota</taxon>
        <taxon>Fungi</taxon>
        <taxon>Dikarya</taxon>
        <taxon>Ascomycota</taxon>
        <taxon>Pezizomycotina</taxon>
        <taxon>Sordariomycetes</taxon>
        <taxon>Hypocreomycetidae</taxon>
        <taxon>Hypocreales</taxon>
        <taxon>Hypocreaceae</taxon>
        <taxon>Trichoderma</taxon>
    </lineage>
</organism>
<evidence type="ECO:0000256" key="17">
    <source>
        <dbReference type="ARBA" id="ARBA00042373"/>
    </source>
</evidence>
<dbReference type="RefSeq" id="XP_073555261.1">
    <property type="nucleotide sequence ID" value="XM_073706203.1"/>
</dbReference>
<feature type="transmembrane region" description="Helical" evidence="21">
    <location>
        <begin position="280"/>
        <end position="298"/>
    </location>
</feature>
<evidence type="ECO:0000256" key="5">
    <source>
        <dbReference type="ARBA" id="ARBA00012780"/>
    </source>
</evidence>
<evidence type="ECO:0000256" key="8">
    <source>
        <dbReference type="ARBA" id="ARBA00022525"/>
    </source>
</evidence>
<dbReference type="PANTHER" id="PTHR16631">
    <property type="entry name" value="GLUCAN 1,3-BETA-GLUCOSIDASE"/>
    <property type="match status" value="1"/>
</dbReference>
<dbReference type="EMBL" id="PPTA01000016">
    <property type="protein sequence ID" value="TFA99059.1"/>
    <property type="molecule type" value="Genomic_DNA"/>
</dbReference>
<dbReference type="Pfam" id="PF00332">
    <property type="entry name" value="Glyco_hydro_17"/>
    <property type="match status" value="1"/>
</dbReference>
<feature type="region of interest" description="Disordered" evidence="20">
    <location>
        <begin position="1"/>
        <end position="143"/>
    </location>
</feature>
<evidence type="ECO:0000256" key="1">
    <source>
        <dbReference type="ARBA" id="ARBA00000382"/>
    </source>
</evidence>
<dbReference type="SUPFAM" id="SSF51445">
    <property type="entry name" value="(Trans)glycosidases"/>
    <property type="match status" value="1"/>
</dbReference>
<accession>A0ABY2GT12</accession>
<evidence type="ECO:0000313" key="22">
    <source>
        <dbReference type="EMBL" id="TFA99059.1"/>
    </source>
</evidence>
<dbReference type="Proteomes" id="UP001642720">
    <property type="component" value="Unassembled WGS sequence"/>
</dbReference>
<keyword evidence="12" id="KW-0325">Glycoprotein</keyword>
<comment type="function">
    <text evidence="16">Glucanases play a role in cell expansion during growth, in cell-cell fusion during mating, and in spore release during sporulation. This enzyme may be involved in beta-glucan degradation. Active on laminarin and lichenan.</text>
</comment>
<keyword evidence="13" id="KW-0119">Carbohydrate metabolism</keyword>
<evidence type="ECO:0000256" key="14">
    <source>
        <dbReference type="ARBA" id="ARBA00023316"/>
    </source>
</evidence>
<evidence type="ECO:0000256" key="7">
    <source>
        <dbReference type="ARBA" id="ARBA00022512"/>
    </source>
</evidence>
<keyword evidence="7" id="KW-0134">Cell wall</keyword>
<evidence type="ECO:0000256" key="9">
    <source>
        <dbReference type="ARBA" id="ARBA00022729"/>
    </source>
</evidence>
<evidence type="ECO:0000256" key="21">
    <source>
        <dbReference type="SAM" id="Phobius"/>
    </source>
</evidence>
<name>A0ABY2GT12_9HYPO</name>
<keyword evidence="21" id="KW-0812">Transmembrane</keyword>
<evidence type="ECO:0000256" key="11">
    <source>
        <dbReference type="ARBA" id="ARBA00023136"/>
    </source>
</evidence>
<dbReference type="Gene3D" id="3.20.20.80">
    <property type="entry name" value="Glycosidases"/>
    <property type="match status" value="2"/>
</dbReference>
<keyword evidence="21" id="KW-1133">Transmembrane helix</keyword>
<feature type="compositionally biased region" description="Gly residues" evidence="20">
    <location>
        <begin position="318"/>
        <end position="333"/>
    </location>
</feature>
<comment type="catalytic activity">
    <reaction evidence="1">
        <text>Hydrolysis of (1-&gt;3)-beta-D-glucosidic linkages in (1-&gt;3)-beta-D-glucans.</text>
        <dbReference type="EC" id="3.2.1.39"/>
    </reaction>
</comment>
<dbReference type="InterPro" id="IPR000490">
    <property type="entry name" value="Glyco_hydro_17"/>
</dbReference>
<dbReference type="InterPro" id="IPR017853">
    <property type="entry name" value="GH"/>
</dbReference>
<feature type="compositionally biased region" description="Polar residues" evidence="20">
    <location>
        <begin position="121"/>
        <end position="135"/>
    </location>
</feature>